<dbReference type="AlphaFoldDB" id="A0A2P5FT38"/>
<dbReference type="OrthoDB" id="1162772at2759"/>
<reference evidence="2" key="1">
    <citation type="submission" date="2016-06" db="EMBL/GenBank/DDBJ databases">
        <title>Parallel loss of symbiosis genes in relatives of nitrogen-fixing non-legume Parasponia.</title>
        <authorList>
            <person name="Van Velzen R."/>
            <person name="Holmer R."/>
            <person name="Bu F."/>
            <person name="Rutten L."/>
            <person name="Van Zeijl A."/>
            <person name="Liu W."/>
            <person name="Santuari L."/>
            <person name="Cao Q."/>
            <person name="Sharma T."/>
            <person name="Shen D."/>
            <person name="Roswanjaya Y."/>
            <person name="Wardhani T."/>
            <person name="Kalhor M.S."/>
            <person name="Jansen J."/>
            <person name="Van den Hoogen J."/>
            <person name="Gungor B."/>
            <person name="Hartog M."/>
            <person name="Hontelez J."/>
            <person name="Verver J."/>
            <person name="Yang W.-C."/>
            <person name="Schijlen E."/>
            <person name="Repin R."/>
            <person name="Schilthuizen M."/>
            <person name="Schranz E."/>
            <person name="Heidstra R."/>
            <person name="Miyata K."/>
            <person name="Fedorova E."/>
            <person name="Kohlen W."/>
            <person name="Bisseling T."/>
            <person name="Smit S."/>
            <person name="Geurts R."/>
        </authorList>
    </citation>
    <scope>NUCLEOTIDE SEQUENCE [LARGE SCALE GENOMIC DNA]</scope>
    <source>
        <strain evidence="2">cv. RG33-2</strain>
    </source>
</reference>
<dbReference type="InParanoid" id="A0A2P5FT38"/>
<sequence>MSLMIMKYSIIETIRSAMPDVENAKEFFEVIAGCFQKNEKAETSTMLSTLIAMRYKVKENIREYIMEMSNLISKLKALKLELLNDLLVHLVLICSLPQFSQFKVSYNTRKEKWTLK</sequence>
<evidence type="ECO:0000313" key="1">
    <source>
        <dbReference type="EMBL" id="POO00956.1"/>
    </source>
</evidence>
<gene>
    <name evidence="1" type="ORF">TorRG33x02_031390</name>
</gene>
<dbReference type="EMBL" id="JXTC01000010">
    <property type="protein sequence ID" value="POO00956.1"/>
    <property type="molecule type" value="Genomic_DNA"/>
</dbReference>
<dbReference type="Pfam" id="PF14223">
    <property type="entry name" value="Retrotran_gag_2"/>
    <property type="match status" value="1"/>
</dbReference>
<accession>A0A2P5FT38</accession>
<protein>
    <submittedName>
        <fullName evidence="1">Uncharacterized protein</fullName>
    </submittedName>
</protein>
<dbReference type="PANTHER" id="PTHR35317:SF43">
    <property type="entry name" value="TRANSMEMBRANE PROTEIN"/>
    <property type="match status" value="1"/>
</dbReference>
<comment type="caution">
    <text evidence="1">The sequence shown here is derived from an EMBL/GenBank/DDBJ whole genome shotgun (WGS) entry which is preliminary data.</text>
</comment>
<proteinExistence type="predicted"/>
<name>A0A2P5FT38_TREOI</name>
<organism evidence="1 2">
    <name type="scientific">Trema orientale</name>
    <name type="common">Charcoal tree</name>
    <name type="synonym">Celtis orientalis</name>
    <dbReference type="NCBI Taxonomy" id="63057"/>
    <lineage>
        <taxon>Eukaryota</taxon>
        <taxon>Viridiplantae</taxon>
        <taxon>Streptophyta</taxon>
        <taxon>Embryophyta</taxon>
        <taxon>Tracheophyta</taxon>
        <taxon>Spermatophyta</taxon>
        <taxon>Magnoliopsida</taxon>
        <taxon>eudicotyledons</taxon>
        <taxon>Gunneridae</taxon>
        <taxon>Pentapetalae</taxon>
        <taxon>rosids</taxon>
        <taxon>fabids</taxon>
        <taxon>Rosales</taxon>
        <taxon>Cannabaceae</taxon>
        <taxon>Trema</taxon>
    </lineage>
</organism>
<keyword evidence="2" id="KW-1185">Reference proteome</keyword>
<dbReference type="PANTHER" id="PTHR35317">
    <property type="entry name" value="OS04G0629600 PROTEIN"/>
    <property type="match status" value="1"/>
</dbReference>
<dbReference type="Proteomes" id="UP000237000">
    <property type="component" value="Unassembled WGS sequence"/>
</dbReference>
<evidence type="ECO:0000313" key="2">
    <source>
        <dbReference type="Proteomes" id="UP000237000"/>
    </source>
</evidence>